<comment type="caution">
    <text evidence="7">The sequence shown here is derived from an EMBL/GenBank/DDBJ whole genome shotgun (WGS) entry which is preliminary data.</text>
</comment>
<dbReference type="GO" id="GO:0008270">
    <property type="term" value="F:zinc ion binding"/>
    <property type="evidence" value="ECO:0007669"/>
    <property type="project" value="InterPro"/>
</dbReference>
<dbReference type="STRING" id="38488.A0A4Y8D9B4"/>
<evidence type="ECO:0000256" key="5">
    <source>
        <dbReference type="ARBA" id="ARBA00023242"/>
    </source>
</evidence>
<gene>
    <name evidence="7" type="ORF">BOTCAL_0092g00340</name>
</gene>
<feature type="domain" description="Zn(2)-C6 fungal-type" evidence="6">
    <location>
        <begin position="48"/>
        <end position="78"/>
    </location>
</feature>
<dbReference type="SUPFAM" id="SSF57701">
    <property type="entry name" value="Zn2/Cys6 DNA-binding domain"/>
    <property type="match status" value="1"/>
</dbReference>
<evidence type="ECO:0000256" key="1">
    <source>
        <dbReference type="ARBA" id="ARBA00022723"/>
    </source>
</evidence>
<dbReference type="AlphaFoldDB" id="A0A4Y8D9B4"/>
<dbReference type="Proteomes" id="UP000297299">
    <property type="component" value="Unassembled WGS sequence"/>
</dbReference>
<keyword evidence="3" id="KW-0805">Transcription regulation</keyword>
<keyword evidence="8" id="KW-1185">Reference proteome</keyword>
<evidence type="ECO:0000313" key="8">
    <source>
        <dbReference type="Proteomes" id="UP000297299"/>
    </source>
</evidence>
<evidence type="ECO:0000256" key="4">
    <source>
        <dbReference type="ARBA" id="ARBA00023163"/>
    </source>
</evidence>
<dbReference type="EMBL" id="PHWZ01000092">
    <property type="protein sequence ID" value="TEY71500.1"/>
    <property type="molecule type" value="Genomic_DNA"/>
</dbReference>
<dbReference type="GO" id="GO:0000981">
    <property type="term" value="F:DNA-binding transcription factor activity, RNA polymerase II-specific"/>
    <property type="evidence" value="ECO:0007669"/>
    <property type="project" value="InterPro"/>
</dbReference>
<evidence type="ECO:0000256" key="3">
    <source>
        <dbReference type="ARBA" id="ARBA00023015"/>
    </source>
</evidence>
<keyword evidence="2" id="KW-0862">Zinc</keyword>
<protein>
    <recommendedName>
        <fullName evidence="6">Zn(2)-C6 fungal-type domain-containing protein</fullName>
    </recommendedName>
</protein>
<reference evidence="7 8" key="1">
    <citation type="submission" date="2017-11" db="EMBL/GenBank/DDBJ databases">
        <title>Comparative genomics of Botrytis spp.</title>
        <authorList>
            <person name="Valero-Jimenez C.A."/>
            <person name="Tapia P."/>
            <person name="Veloso J."/>
            <person name="Silva-Moreno E."/>
            <person name="Staats M."/>
            <person name="Valdes J.H."/>
            <person name="Van Kan J.A.L."/>
        </authorList>
    </citation>
    <scope>NUCLEOTIDE SEQUENCE [LARGE SCALE GENOMIC DNA]</scope>
    <source>
        <strain evidence="7 8">MUCL2830</strain>
    </source>
</reference>
<dbReference type="PROSITE" id="PS50048">
    <property type="entry name" value="ZN2_CY6_FUNGAL_2"/>
    <property type="match status" value="1"/>
</dbReference>
<evidence type="ECO:0000259" key="6">
    <source>
        <dbReference type="PROSITE" id="PS50048"/>
    </source>
</evidence>
<keyword evidence="5" id="KW-0539">Nucleus</keyword>
<name>A0A4Y8D9B4_9HELO</name>
<accession>A0A4Y8D9B4</accession>
<dbReference type="Pfam" id="PF00172">
    <property type="entry name" value="Zn_clus"/>
    <property type="match status" value="1"/>
</dbReference>
<sequence length="161" mass="18056">MESSQNPRESFACSVCGKDCGNKKSQLRHVSYCKKVKSRGHVKSRKRACSACTKAKTQCDLIHPSCLRCSRESLGCIYEGLQLSRRKVLEPEEKRLAGNDADQIEELPLTLSSSQNVASPVLLNIHEASVASYPFQILDLITEDTLNLELPNQDWNFDIEE</sequence>
<evidence type="ECO:0000313" key="7">
    <source>
        <dbReference type="EMBL" id="TEY71500.1"/>
    </source>
</evidence>
<dbReference type="Gene3D" id="4.10.240.10">
    <property type="entry name" value="Zn(2)-C6 fungal-type DNA-binding domain"/>
    <property type="match status" value="1"/>
</dbReference>
<dbReference type="InterPro" id="IPR036864">
    <property type="entry name" value="Zn2-C6_fun-type_DNA-bd_sf"/>
</dbReference>
<dbReference type="CDD" id="cd00067">
    <property type="entry name" value="GAL4"/>
    <property type="match status" value="1"/>
</dbReference>
<dbReference type="SMART" id="SM00066">
    <property type="entry name" value="GAL4"/>
    <property type="match status" value="1"/>
</dbReference>
<keyword evidence="4" id="KW-0804">Transcription</keyword>
<organism evidence="7 8">
    <name type="scientific">Botryotinia calthae</name>
    <dbReference type="NCBI Taxonomy" id="38488"/>
    <lineage>
        <taxon>Eukaryota</taxon>
        <taxon>Fungi</taxon>
        <taxon>Dikarya</taxon>
        <taxon>Ascomycota</taxon>
        <taxon>Pezizomycotina</taxon>
        <taxon>Leotiomycetes</taxon>
        <taxon>Helotiales</taxon>
        <taxon>Sclerotiniaceae</taxon>
        <taxon>Botryotinia</taxon>
    </lineage>
</organism>
<proteinExistence type="predicted"/>
<dbReference type="PANTHER" id="PTHR47660:SF3">
    <property type="entry name" value="FINGER DOMAIN PROTEIN, PUTATIVE (AFU_ORTHOLOGUE AFUA_4G03310)-RELATED"/>
    <property type="match status" value="1"/>
</dbReference>
<evidence type="ECO:0000256" key="2">
    <source>
        <dbReference type="ARBA" id="ARBA00022833"/>
    </source>
</evidence>
<dbReference type="PANTHER" id="PTHR47660">
    <property type="entry name" value="TRANSCRIPTION FACTOR WITH C2H2 AND ZN(2)-CYS(6) DNA BINDING DOMAIN (EUROFUNG)-RELATED-RELATED"/>
    <property type="match status" value="1"/>
</dbReference>
<dbReference type="InterPro" id="IPR001138">
    <property type="entry name" value="Zn2Cys6_DnaBD"/>
</dbReference>
<dbReference type="PROSITE" id="PS00463">
    <property type="entry name" value="ZN2_CY6_FUNGAL_1"/>
    <property type="match status" value="1"/>
</dbReference>
<dbReference type="OrthoDB" id="5423818at2759"/>
<keyword evidence="1" id="KW-0479">Metal-binding</keyword>